<evidence type="ECO:0008006" key="4">
    <source>
        <dbReference type="Google" id="ProtNLM"/>
    </source>
</evidence>
<proteinExistence type="inferred from homology"/>
<dbReference type="Proteomes" id="UP000253426">
    <property type="component" value="Unassembled WGS sequence"/>
</dbReference>
<dbReference type="InterPro" id="IPR038078">
    <property type="entry name" value="PhoU-like_sf"/>
</dbReference>
<dbReference type="OrthoDB" id="9797568at2"/>
<gene>
    <name evidence="2" type="ORF">DES53_11871</name>
</gene>
<organism evidence="2 3">
    <name type="scientific">Roseimicrobium gellanilyticum</name>
    <dbReference type="NCBI Taxonomy" id="748857"/>
    <lineage>
        <taxon>Bacteria</taxon>
        <taxon>Pseudomonadati</taxon>
        <taxon>Verrucomicrobiota</taxon>
        <taxon>Verrucomicrobiia</taxon>
        <taxon>Verrucomicrobiales</taxon>
        <taxon>Verrucomicrobiaceae</taxon>
        <taxon>Roseimicrobium</taxon>
    </lineage>
</organism>
<dbReference type="PANTHER" id="PTHR37298">
    <property type="entry name" value="UPF0111 PROTEIN YKAA"/>
    <property type="match status" value="1"/>
</dbReference>
<dbReference type="AlphaFoldDB" id="A0A366H2I8"/>
<dbReference type="InterPro" id="IPR018445">
    <property type="entry name" value="Put_Phosphate_transp_reg"/>
</dbReference>
<dbReference type="PANTHER" id="PTHR37298:SF1">
    <property type="entry name" value="UPF0111 PROTEIN YKAA"/>
    <property type="match status" value="1"/>
</dbReference>
<dbReference type="InterPro" id="IPR052912">
    <property type="entry name" value="UPF0111_domain"/>
</dbReference>
<dbReference type="Pfam" id="PF01865">
    <property type="entry name" value="PhoU_div"/>
    <property type="match status" value="1"/>
</dbReference>
<keyword evidence="3" id="KW-1185">Reference proteome</keyword>
<dbReference type="Gene3D" id="1.20.58.220">
    <property type="entry name" value="Phosphate transport system protein phou homolog 2, domain 2"/>
    <property type="match status" value="1"/>
</dbReference>
<evidence type="ECO:0000313" key="3">
    <source>
        <dbReference type="Proteomes" id="UP000253426"/>
    </source>
</evidence>
<dbReference type="EMBL" id="QNRR01000018">
    <property type="protein sequence ID" value="RBP36121.1"/>
    <property type="molecule type" value="Genomic_DNA"/>
</dbReference>
<comment type="caution">
    <text evidence="2">The sequence shown here is derived from an EMBL/GenBank/DDBJ whole genome shotgun (WGS) entry which is preliminary data.</text>
</comment>
<dbReference type="SUPFAM" id="SSF109755">
    <property type="entry name" value="PhoU-like"/>
    <property type="match status" value="1"/>
</dbReference>
<comment type="similarity">
    <text evidence="1">Belongs to the UPF0111 family.</text>
</comment>
<name>A0A366H2I8_9BACT</name>
<sequence length="208" mass="23614">MFSLFKKDDTFYTLLEASAAEARNCALLLKDVIPHLGGDTSAQLDAIRQSRRKHKKLTQGITEELCKTFITPLDREDIESLNSALNKVPKTVEKIAERLSVCPVQFTHDIVSKQISLLEQATNEVISMVGLLRKKASIDQIQDMQDRLQHIEGDGDKMLMDLLKQLYNGKIEPIEVIILKDLYELLERAIDRCRDAGNVVFQVVLKYS</sequence>
<accession>A0A366H2I8</accession>
<protein>
    <recommendedName>
        <fullName evidence="4">Phosphate transport regulator</fullName>
    </recommendedName>
</protein>
<reference evidence="2 3" key="1">
    <citation type="submission" date="2018-06" db="EMBL/GenBank/DDBJ databases">
        <title>Genomic Encyclopedia of Type Strains, Phase IV (KMG-IV): sequencing the most valuable type-strain genomes for metagenomic binning, comparative biology and taxonomic classification.</title>
        <authorList>
            <person name="Goeker M."/>
        </authorList>
    </citation>
    <scope>NUCLEOTIDE SEQUENCE [LARGE SCALE GENOMIC DNA]</scope>
    <source>
        <strain evidence="2 3">DSM 25532</strain>
    </source>
</reference>
<dbReference type="RefSeq" id="WP_113962066.1">
    <property type="nucleotide sequence ID" value="NZ_QNRR01000018.1"/>
</dbReference>
<evidence type="ECO:0000313" key="2">
    <source>
        <dbReference type="EMBL" id="RBP36121.1"/>
    </source>
</evidence>
<evidence type="ECO:0000256" key="1">
    <source>
        <dbReference type="ARBA" id="ARBA00008591"/>
    </source>
</evidence>